<dbReference type="SUPFAM" id="SSF53850">
    <property type="entry name" value="Periplasmic binding protein-like II"/>
    <property type="match status" value="1"/>
</dbReference>
<dbReference type="EMBL" id="LGSI01000020">
    <property type="protein sequence ID" value="OCR25879.1"/>
    <property type="molecule type" value="Genomic_DNA"/>
</dbReference>
<dbReference type="Pfam" id="PF00497">
    <property type="entry name" value="SBP_bac_3"/>
    <property type="match status" value="1"/>
</dbReference>
<evidence type="ECO:0000313" key="8">
    <source>
        <dbReference type="Proteomes" id="UP000093104"/>
    </source>
</evidence>
<feature type="signal peptide" evidence="5">
    <location>
        <begin position="1"/>
        <end position="24"/>
    </location>
</feature>
<dbReference type="OrthoDB" id="9768183at2"/>
<dbReference type="AlphaFoldDB" id="A0A1C7Z958"/>
<evidence type="ECO:0000256" key="1">
    <source>
        <dbReference type="ARBA" id="ARBA00004196"/>
    </source>
</evidence>
<gene>
    <name evidence="7" type="ORF">AFK24_04690</name>
</gene>
<evidence type="ECO:0000256" key="4">
    <source>
        <dbReference type="RuleBase" id="RU003744"/>
    </source>
</evidence>
<dbReference type="SMART" id="SM00062">
    <property type="entry name" value="PBPb"/>
    <property type="match status" value="1"/>
</dbReference>
<comment type="subcellular location">
    <subcellularLocation>
        <location evidence="1">Cell envelope</location>
    </subcellularLocation>
</comment>
<keyword evidence="3 5" id="KW-0732">Signal</keyword>
<dbReference type="PATRIC" id="fig|317.243.peg.3953"/>
<sequence>MSSRRFQKLVMSAAVTLALSNAVAAEVTDDPTIKLPASLQASKTLKIALFAGFPPMASKVPETGELVGIDVDLANYVGKRLGVAIQWEDVSYESAINSLMTGRVDMAFSLLDAPEAADRLDYLPYLTSGMQPYALASHAPIATAEDICGLKVGANRRNAFDAAMKKWSDTHCVAKGKPAIEVHSTDGTAMARLDLKQARVDVAVQSSESVPATMALEKSTYVTIGKPLSSLFIVAGFPKQSHELRDAVSAALQDAVKDGSYATMLAKYNLTDNTAAKTITTH</sequence>
<proteinExistence type="inferred from homology"/>
<comment type="caution">
    <text evidence="7">The sequence shown here is derived from an EMBL/GenBank/DDBJ whole genome shotgun (WGS) entry which is preliminary data.</text>
</comment>
<evidence type="ECO:0000256" key="3">
    <source>
        <dbReference type="ARBA" id="ARBA00022729"/>
    </source>
</evidence>
<dbReference type="InterPro" id="IPR018313">
    <property type="entry name" value="SBP_3_CS"/>
</dbReference>
<dbReference type="GO" id="GO:0030313">
    <property type="term" value="C:cell envelope"/>
    <property type="evidence" value="ECO:0007669"/>
    <property type="project" value="UniProtKB-SubCell"/>
</dbReference>
<protein>
    <recommendedName>
        <fullName evidence="6">Solute-binding protein family 3/N-terminal domain-containing protein</fullName>
    </recommendedName>
</protein>
<accession>A0A1C7Z958</accession>
<dbReference type="PANTHER" id="PTHR35936">
    <property type="entry name" value="MEMBRANE-BOUND LYTIC MUREIN TRANSGLYCOSYLASE F"/>
    <property type="match status" value="1"/>
</dbReference>
<comment type="similarity">
    <text evidence="2 4">Belongs to the bacterial solute-binding protein 3 family.</text>
</comment>
<feature type="chain" id="PRO_5008892288" description="Solute-binding protein family 3/N-terminal domain-containing protein" evidence="5">
    <location>
        <begin position="25"/>
        <end position="282"/>
    </location>
</feature>
<feature type="domain" description="Solute-binding protein family 3/N-terminal" evidence="6">
    <location>
        <begin position="44"/>
        <end position="272"/>
    </location>
</feature>
<dbReference type="InterPro" id="IPR001638">
    <property type="entry name" value="Solute-binding_3/MltF_N"/>
</dbReference>
<name>A0A1C7Z958_PSESX</name>
<dbReference type="PANTHER" id="PTHR35936:SF17">
    <property type="entry name" value="ARGININE-BINDING EXTRACELLULAR PROTEIN ARTP"/>
    <property type="match status" value="1"/>
</dbReference>
<evidence type="ECO:0000259" key="6">
    <source>
        <dbReference type="SMART" id="SM00062"/>
    </source>
</evidence>
<evidence type="ECO:0000256" key="2">
    <source>
        <dbReference type="ARBA" id="ARBA00010333"/>
    </source>
</evidence>
<dbReference type="PROSITE" id="PS01039">
    <property type="entry name" value="SBP_BACTERIAL_3"/>
    <property type="match status" value="1"/>
</dbReference>
<dbReference type="Gene3D" id="3.40.190.10">
    <property type="entry name" value="Periplasmic binding protein-like II"/>
    <property type="match status" value="2"/>
</dbReference>
<evidence type="ECO:0000313" key="7">
    <source>
        <dbReference type="EMBL" id="OCR25879.1"/>
    </source>
</evidence>
<evidence type="ECO:0000256" key="5">
    <source>
        <dbReference type="SAM" id="SignalP"/>
    </source>
</evidence>
<dbReference type="Proteomes" id="UP000093104">
    <property type="component" value="Unassembled WGS sequence"/>
</dbReference>
<organism evidence="7 8">
    <name type="scientific">Pseudomonas syringae</name>
    <dbReference type="NCBI Taxonomy" id="317"/>
    <lineage>
        <taxon>Bacteria</taxon>
        <taxon>Pseudomonadati</taxon>
        <taxon>Pseudomonadota</taxon>
        <taxon>Gammaproteobacteria</taxon>
        <taxon>Pseudomonadales</taxon>
        <taxon>Pseudomonadaceae</taxon>
        <taxon>Pseudomonas</taxon>
    </lineage>
</organism>
<reference evidence="7 8" key="1">
    <citation type="submission" date="2015-07" db="EMBL/GenBank/DDBJ databases">
        <title>Draft genome sequence of a diazotrophic, plant growth-promoting rhizobacterium of the Pseudomonas syringae complex.</title>
        <authorList>
            <person name="Patten C.L."/>
            <person name="Jeong H."/>
        </authorList>
    </citation>
    <scope>NUCLEOTIDE SEQUENCE [LARGE SCALE GENOMIC DNA]</scope>
    <source>
        <strain evidence="7 8">GR12-2</strain>
    </source>
</reference>